<dbReference type="InterPro" id="IPR043128">
    <property type="entry name" value="Rev_trsase/Diguanyl_cyclase"/>
</dbReference>
<reference evidence="3 4" key="1">
    <citation type="journal article" date="2018" name="PLoS Genet.">
        <title>Population sequencing reveals clonal diversity and ancestral inbreeding in the grapevine cultivar Chardonnay.</title>
        <authorList>
            <person name="Roach M.J."/>
            <person name="Johnson D.L."/>
            <person name="Bohlmann J."/>
            <person name="van Vuuren H.J."/>
            <person name="Jones S.J."/>
            <person name="Pretorius I.S."/>
            <person name="Schmidt S.A."/>
            <person name="Borneman A.R."/>
        </authorList>
    </citation>
    <scope>NUCLEOTIDE SEQUENCE [LARGE SCALE GENOMIC DNA]</scope>
    <source>
        <strain evidence="4">cv. Chardonnay</strain>
        <tissue evidence="3">Leaf</tissue>
    </source>
</reference>
<dbReference type="SUPFAM" id="SSF53098">
    <property type="entry name" value="Ribonuclease H-like"/>
    <property type="match status" value="1"/>
</dbReference>
<protein>
    <submittedName>
        <fullName evidence="3">RNA-directed DNA polymerase-like</fullName>
    </submittedName>
</protein>
<dbReference type="InterPro" id="IPR012337">
    <property type="entry name" value="RNaseH-like_sf"/>
</dbReference>
<dbReference type="AlphaFoldDB" id="A0A438CAY5"/>
<feature type="domain" description="Integrase zinc-binding" evidence="2">
    <location>
        <begin position="291"/>
        <end position="334"/>
    </location>
</feature>
<dbReference type="Gene3D" id="3.30.420.10">
    <property type="entry name" value="Ribonuclease H-like superfamily/Ribonuclease H"/>
    <property type="match status" value="1"/>
</dbReference>
<dbReference type="PANTHER" id="PTHR24559:SF436">
    <property type="entry name" value="RNA-DIRECTED DNA POLYMERASE HOMOLOG"/>
    <property type="match status" value="1"/>
</dbReference>
<organism evidence="3 4">
    <name type="scientific">Vitis vinifera</name>
    <name type="common">Grape</name>
    <dbReference type="NCBI Taxonomy" id="29760"/>
    <lineage>
        <taxon>Eukaryota</taxon>
        <taxon>Viridiplantae</taxon>
        <taxon>Streptophyta</taxon>
        <taxon>Embryophyta</taxon>
        <taxon>Tracheophyta</taxon>
        <taxon>Spermatophyta</taxon>
        <taxon>Magnoliopsida</taxon>
        <taxon>eudicotyledons</taxon>
        <taxon>Gunneridae</taxon>
        <taxon>Pentapetalae</taxon>
        <taxon>rosids</taxon>
        <taxon>Vitales</taxon>
        <taxon>Vitaceae</taxon>
        <taxon>Viteae</taxon>
        <taxon>Vitis</taxon>
    </lineage>
</organism>
<accession>A0A438CAY5</accession>
<dbReference type="Gene3D" id="3.10.10.10">
    <property type="entry name" value="HIV Type 1 Reverse Transcriptase, subunit A, domain 1"/>
    <property type="match status" value="2"/>
</dbReference>
<dbReference type="PANTHER" id="PTHR24559">
    <property type="entry name" value="TRANSPOSON TY3-I GAG-POL POLYPROTEIN"/>
    <property type="match status" value="1"/>
</dbReference>
<gene>
    <name evidence="3" type="primary">RRPO_40</name>
    <name evidence="3" type="ORF">CK203_110615</name>
</gene>
<dbReference type="InterPro" id="IPR036397">
    <property type="entry name" value="RNaseH_sf"/>
</dbReference>
<evidence type="ECO:0000259" key="1">
    <source>
        <dbReference type="Pfam" id="PF00078"/>
    </source>
</evidence>
<dbReference type="InterPro" id="IPR053134">
    <property type="entry name" value="RNA-dir_DNA_polymerase"/>
</dbReference>
<dbReference type="Pfam" id="PF00078">
    <property type="entry name" value="RVT_1"/>
    <property type="match status" value="1"/>
</dbReference>
<dbReference type="InterPro" id="IPR000477">
    <property type="entry name" value="RT_dom"/>
</dbReference>
<keyword evidence="3" id="KW-0695">RNA-directed DNA polymerase</keyword>
<dbReference type="Proteomes" id="UP000288805">
    <property type="component" value="Unassembled WGS sequence"/>
</dbReference>
<proteinExistence type="predicted"/>
<dbReference type="GO" id="GO:0003964">
    <property type="term" value="F:RNA-directed DNA polymerase activity"/>
    <property type="evidence" value="ECO:0007669"/>
    <property type="project" value="UniProtKB-KW"/>
</dbReference>
<name>A0A438CAY5_VITVI</name>
<evidence type="ECO:0000313" key="4">
    <source>
        <dbReference type="Proteomes" id="UP000288805"/>
    </source>
</evidence>
<dbReference type="Pfam" id="PF17921">
    <property type="entry name" value="Integrase_H2C2"/>
    <property type="match status" value="1"/>
</dbReference>
<dbReference type="EMBL" id="QGNW01002370">
    <property type="protein sequence ID" value="RVW20397.1"/>
    <property type="molecule type" value="Genomic_DNA"/>
</dbReference>
<evidence type="ECO:0000313" key="3">
    <source>
        <dbReference type="EMBL" id="RVW20397.1"/>
    </source>
</evidence>
<dbReference type="GO" id="GO:0003676">
    <property type="term" value="F:nucleic acid binding"/>
    <property type="evidence" value="ECO:0007669"/>
    <property type="project" value="InterPro"/>
</dbReference>
<evidence type="ECO:0000259" key="2">
    <source>
        <dbReference type="Pfam" id="PF17921"/>
    </source>
</evidence>
<keyword evidence="3" id="KW-0548">Nucleotidyltransferase</keyword>
<dbReference type="SUPFAM" id="SSF56672">
    <property type="entry name" value="DNA/RNA polymerases"/>
    <property type="match status" value="1"/>
</dbReference>
<dbReference type="InterPro" id="IPR043502">
    <property type="entry name" value="DNA/RNA_pol_sf"/>
</dbReference>
<dbReference type="InterPro" id="IPR041588">
    <property type="entry name" value="Integrase_H2C2"/>
</dbReference>
<keyword evidence="3" id="KW-0808">Transferase</keyword>
<sequence>MDDFKMVLGMNFLQKVKVVSLPFLCLVAILEQEKPCMVSTVTEGSSKTLKLSAMQREPMPKEIEGVLDEFKDVMSPKLPKRLPPRRKEDHKIELEPGAKPSAMGPYRMASQDLEELRRQLKELLDTGARYFTKLELRSGYFQIRIAEGHKPNTTCVTRYNSYKFLVMPFYLTNAPATFCTLMNEIFHPYLDKFMVEYLDDIVIYTNTLKEHVEHLRFIKGYSARAAPLTNLLKNNKAWEWNERGQQTFEDLKKAVTKEPMLAIPDHTKVFEVEDNLLYTKGRRLYVPKWGSIRRNLIKECHDTKWVGHPGQRRTRALLKLAYYRHQIGDEVEAYPSTDCTADEMARLFFKHVVKYWGLPKHIISDRNPHFTRNFWTEIFKLMGLELNFSTSFHP</sequence>
<dbReference type="Gene3D" id="3.30.70.270">
    <property type="match status" value="2"/>
</dbReference>
<comment type="caution">
    <text evidence="3">The sequence shown here is derived from an EMBL/GenBank/DDBJ whole genome shotgun (WGS) entry which is preliminary data.</text>
</comment>
<feature type="domain" description="Reverse transcriptase" evidence="1">
    <location>
        <begin position="124"/>
        <end position="223"/>
    </location>
</feature>
<dbReference type="CDD" id="cd01647">
    <property type="entry name" value="RT_LTR"/>
    <property type="match status" value="1"/>
</dbReference>